<gene>
    <name evidence="1" type="ORF">ABFY20_04620</name>
</gene>
<organism evidence="1">
    <name type="scientific">Herbiconiux sp. A18JL235</name>
    <dbReference type="NCBI Taxonomy" id="3152363"/>
    <lineage>
        <taxon>Bacteria</taxon>
        <taxon>Bacillati</taxon>
        <taxon>Actinomycetota</taxon>
        <taxon>Actinomycetes</taxon>
        <taxon>Micrococcales</taxon>
        <taxon>Microbacteriaceae</taxon>
        <taxon>Herbiconiux</taxon>
    </lineage>
</organism>
<evidence type="ECO:0000313" key="1">
    <source>
        <dbReference type="EMBL" id="XDI06387.1"/>
    </source>
</evidence>
<dbReference type="InterPro" id="IPR039498">
    <property type="entry name" value="NTP_transf_5"/>
</dbReference>
<dbReference type="SUPFAM" id="SSF81301">
    <property type="entry name" value="Nucleotidyltransferase"/>
    <property type="match status" value="1"/>
</dbReference>
<accession>A0AB39BJV3</accession>
<dbReference type="AlphaFoldDB" id="A0AB39BJV3"/>
<name>A0AB39BJV3_9MICO</name>
<dbReference type="InterPro" id="IPR043519">
    <property type="entry name" value="NT_sf"/>
</dbReference>
<reference evidence="1" key="1">
    <citation type="submission" date="2024-05" db="EMBL/GenBank/DDBJ databases">
        <title>Herbiconiux sp. A18JL235.</title>
        <authorList>
            <person name="Zhang G."/>
        </authorList>
    </citation>
    <scope>NUCLEOTIDE SEQUENCE</scope>
    <source>
        <strain evidence="1">A18JL235</strain>
    </source>
</reference>
<dbReference type="Pfam" id="PF14907">
    <property type="entry name" value="NTP_transf_5"/>
    <property type="match status" value="1"/>
</dbReference>
<dbReference type="Gene3D" id="3.30.460.40">
    <property type="match status" value="1"/>
</dbReference>
<sequence>MELAAALASHVAARASIELLVIKGPVLAAQGLRAPRIYADIDVWVPQSDAERFVDLLGDQGWHERGPSWFLERVGSHSFTLIHDAWPCDIDIHVRFPGMLAPDDVVFGELWRTRSEVSLAGREVQATGRAASVVILALHSLRQIWDVARKSELDQLIDRVKDDAELIEAVRRLASIVGANETLAPLFEALGVKTLTGFAPDPRALRAWDGRRAHHSRTGQWLEFLTKTPRRARAHEFWMIIWPPRELYLQDHPDAPDDRAHLFIARLRRLLKGANGVMRIAIQKVRTRGSAS</sequence>
<dbReference type="EMBL" id="CP162511">
    <property type="protein sequence ID" value="XDI06387.1"/>
    <property type="molecule type" value="Genomic_DNA"/>
</dbReference>
<protein>
    <submittedName>
        <fullName evidence="1">Nucleotidyltransferase family protein</fullName>
    </submittedName>
</protein>
<proteinExistence type="predicted"/>
<dbReference type="RefSeq" id="WP_368498769.1">
    <property type="nucleotide sequence ID" value="NZ_CP162511.1"/>
</dbReference>